<dbReference type="InterPro" id="IPR015943">
    <property type="entry name" value="WD40/YVTN_repeat-like_dom_sf"/>
</dbReference>
<dbReference type="InterPro" id="IPR001680">
    <property type="entry name" value="WD40_rpt"/>
</dbReference>
<dbReference type="RefSeq" id="WP_369058178.1">
    <property type="nucleotide sequence ID" value="NZ_CP158375.1"/>
</dbReference>
<dbReference type="EMBL" id="CP158375">
    <property type="protein sequence ID" value="XDO95328.1"/>
    <property type="molecule type" value="Genomic_DNA"/>
</dbReference>
<dbReference type="PANTHER" id="PTHR19879:SF9">
    <property type="entry name" value="TRANSCRIPTION INITIATION FACTOR TFIID SUBUNIT 5"/>
    <property type="match status" value="1"/>
</dbReference>
<proteinExistence type="predicted"/>
<dbReference type="Pfam" id="PF00400">
    <property type="entry name" value="WD40"/>
    <property type="match status" value="3"/>
</dbReference>
<evidence type="ECO:0000313" key="1">
    <source>
        <dbReference type="EMBL" id="XDO95328.1"/>
    </source>
</evidence>
<dbReference type="InterPro" id="IPR036322">
    <property type="entry name" value="WD40_repeat_dom_sf"/>
</dbReference>
<dbReference type="SUPFAM" id="SSF50978">
    <property type="entry name" value="WD40 repeat-like"/>
    <property type="match status" value="1"/>
</dbReference>
<accession>A0AB39KPN5</accession>
<sequence length="331" mass="34582">MIFDFDAFVTAALFDSHGHAAFALGDGTVRLQTQDGFVTVEAHDGAVLSACAHPSGTGIVTGGDDGAVVWSRIEGGEVAVTRLAEVKGRWIEAVAASPVSGLIAFAAGKAMHVIDIADASFSRIYAHEKAVSDIAFDPKGKRIATASYGGAHLWWARIENQKPQVLKWAGSHIAIAWSPDGKFLISAMQENQLHGWRLSDGKDMRMGGYPAKPRSLAFFDGGKVLATAGANGAVIWPFAGSNGPMGKEAAEIGFHRESLSTRVAARLDGQVVVAGMNDGRVWAASLRSGRLETLKAEKGAAISALSVSSDGARVTFGDEVGAAGVLDVPEL</sequence>
<dbReference type="SMART" id="SM00320">
    <property type="entry name" value="WD40"/>
    <property type="match status" value="4"/>
</dbReference>
<reference evidence="1" key="1">
    <citation type="submission" date="2024-06" db="EMBL/GenBank/DDBJ databases">
        <title>Caulobacter inopinatus, sp. nov.</title>
        <authorList>
            <person name="Donachie S.P."/>
        </authorList>
    </citation>
    <scope>NUCLEOTIDE SEQUENCE</scope>
    <source>
        <strain evidence="1">73W</strain>
    </source>
</reference>
<organism evidence="1">
    <name type="scientific">Caulobacter sp. 73W</name>
    <dbReference type="NCBI Taxonomy" id="3161137"/>
    <lineage>
        <taxon>Bacteria</taxon>
        <taxon>Pseudomonadati</taxon>
        <taxon>Pseudomonadota</taxon>
        <taxon>Alphaproteobacteria</taxon>
        <taxon>Caulobacterales</taxon>
        <taxon>Caulobacteraceae</taxon>
        <taxon>Caulobacter</taxon>
    </lineage>
</organism>
<dbReference type="PANTHER" id="PTHR19879">
    <property type="entry name" value="TRANSCRIPTION INITIATION FACTOR TFIID"/>
    <property type="match status" value="1"/>
</dbReference>
<name>A0AB39KPN5_9CAUL</name>
<dbReference type="AlphaFoldDB" id="A0AB39KPN5"/>
<gene>
    <name evidence="1" type="ORF">ABOZ73_10925</name>
</gene>
<dbReference type="Gene3D" id="2.130.10.10">
    <property type="entry name" value="YVTN repeat-like/Quinoprotein amine dehydrogenase"/>
    <property type="match status" value="2"/>
</dbReference>
<protein>
    <submittedName>
        <fullName evidence="1">WD40 repeat domain-containing protein</fullName>
    </submittedName>
</protein>